<dbReference type="EMBL" id="MU005764">
    <property type="protein sequence ID" value="KAF2714653.1"/>
    <property type="molecule type" value="Genomic_DNA"/>
</dbReference>
<protein>
    <submittedName>
        <fullName evidence="1">Uncharacterized protein</fullName>
    </submittedName>
</protein>
<dbReference type="OrthoDB" id="422086at2759"/>
<dbReference type="AlphaFoldDB" id="A0A6G1KPV4"/>
<proteinExistence type="predicted"/>
<reference evidence="1" key="1">
    <citation type="journal article" date="2020" name="Stud. Mycol.">
        <title>101 Dothideomycetes genomes: a test case for predicting lifestyles and emergence of pathogens.</title>
        <authorList>
            <person name="Haridas S."/>
            <person name="Albert R."/>
            <person name="Binder M."/>
            <person name="Bloem J."/>
            <person name="Labutti K."/>
            <person name="Salamov A."/>
            <person name="Andreopoulos B."/>
            <person name="Baker S."/>
            <person name="Barry K."/>
            <person name="Bills G."/>
            <person name="Bluhm B."/>
            <person name="Cannon C."/>
            <person name="Castanera R."/>
            <person name="Culley D."/>
            <person name="Daum C."/>
            <person name="Ezra D."/>
            <person name="Gonzalez J."/>
            <person name="Henrissat B."/>
            <person name="Kuo A."/>
            <person name="Liang C."/>
            <person name="Lipzen A."/>
            <person name="Lutzoni F."/>
            <person name="Magnuson J."/>
            <person name="Mondo S."/>
            <person name="Nolan M."/>
            <person name="Ohm R."/>
            <person name="Pangilinan J."/>
            <person name="Park H.-J."/>
            <person name="Ramirez L."/>
            <person name="Alfaro M."/>
            <person name="Sun H."/>
            <person name="Tritt A."/>
            <person name="Yoshinaga Y."/>
            <person name="Zwiers L.-H."/>
            <person name="Turgeon B."/>
            <person name="Goodwin S."/>
            <person name="Spatafora J."/>
            <person name="Crous P."/>
            <person name="Grigoriev I."/>
        </authorList>
    </citation>
    <scope>NUCLEOTIDE SEQUENCE</scope>
    <source>
        <strain evidence="1">CBS 279.74</strain>
    </source>
</reference>
<sequence>MTATAHLIKTVFIKFRHSFRAPTIPTSETAEVVKEKYITAVVAYVNGLSKNGAKPLTTAFLEQILKENDGDFLHMCAKLVDENFIALEKLDEVVGVCKAVNSSIPKEDVKKKVAASPKSIHRDPIDGMNAWPTQEKRTNIVGSRTCVLKGVAGITSINQLQALVWGGRLESISLPPPGTSHAVVKFLTAEGCDKFFEATANGIKVNGDEKVVIQVDKTEGPNSSNDLIRNCSEGDASRCVRAFDADEDWARATLERLAVGKSKPNPRVVDIIKRGKTAKGRFYIEFRFSHIVHALQFKRELEQDEEWEPCTIVYAKDPCETARGVHYKDEDETATGFL</sequence>
<keyword evidence="2" id="KW-1185">Reference proteome</keyword>
<organism evidence="1 2">
    <name type="scientific">Pleomassaria siparia CBS 279.74</name>
    <dbReference type="NCBI Taxonomy" id="1314801"/>
    <lineage>
        <taxon>Eukaryota</taxon>
        <taxon>Fungi</taxon>
        <taxon>Dikarya</taxon>
        <taxon>Ascomycota</taxon>
        <taxon>Pezizomycotina</taxon>
        <taxon>Dothideomycetes</taxon>
        <taxon>Pleosporomycetidae</taxon>
        <taxon>Pleosporales</taxon>
        <taxon>Pleomassariaceae</taxon>
        <taxon>Pleomassaria</taxon>
    </lineage>
</organism>
<dbReference type="Proteomes" id="UP000799428">
    <property type="component" value="Unassembled WGS sequence"/>
</dbReference>
<accession>A0A6G1KPV4</accession>
<gene>
    <name evidence="1" type="ORF">K504DRAFT_420657</name>
</gene>
<evidence type="ECO:0000313" key="2">
    <source>
        <dbReference type="Proteomes" id="UP000799428"/>
    </source>
</evidence>
<name>A0A6G1KPV4_9PLEO</name>
<evidence type="ECO:0000313" key="1">
    <source>
        <dbReference type="EMBL" id="KAF2714653.1"/>
    </source>
</evidence>